<dbReference type="PROSITE" id="PS01225">
    <property type="entry name" value="CTCK_2"/>
    <property type="match status" value="1"/>
</dbReference>
<reference evidence="4" key="1">
    <citation type="submission" date="2025-08" db="UniProtKB">
        <authorList>
            <consortium name="Ensembl"/>
        </authorList>
    </citation>
    <scope>IDENTIFICATION</scope>
</reference>
<dbReference type="Gene3D" id="2.10.90.10">
    <property type="entry name" value="Cystine-knot cytokines"/>
    <property type="match status" value="1"/>
</dbReference>
<dbReference type="InterPro" id="IPR006207">
    <property type="entry name" value="Cys_knot_C"/>
</dbReference>
<accession>A0A8C5R7M3</accession>
<evidence type="ECO:0000256" key="2">
    <source>
        <dbReference type="PROSITE-ProRule" id="PRU00039"/>
    </source>
</evidence>
<dbReference type="AlphaFoldDB" id="A0A8C5R7M3"/>
<feature type="domain" description="CTCK" evidence="3">
    <location>
        <begin position="1"/>
        <end position="51"/>
    </location>
</feature>
<dbReference type="PROSITE" id="PS01185">
    <property type="entry name" value="CTCK_1"/>
    <property type="match status" value="1"/>
</dbReference>
<dbReference type="InterPro" id="IPR029034">
    <property type="entry name" value="Cystine-knot_cytokine"/>
</dbReference>
<name>A0A8C5R7M3_9ANUR</name>
<comment type="caution">
    <text evidence="2">Lacks conserved residue(s) required for the propagation of feature annotation.</text>
</comment>
<keyword evidence="5" id="KW-1185">Reference proteome</keyword>
<evidence type="ECO:0000259" key="3">
    <source>
        <dbReference type="PROSITE" id="PS01225"/>
    </source>
</evidence>
<evidence type="ECO:0000313" key="5">
    <source>
        <dbReference type="Proteomes" id="UP000694569"/>
    </source>
</evidence>
<proteinExistence type="predicted"/>
<evidence type="ECO:0000256" key="1">
    <source>
        <dbReference type="ARBA" id="ARBA00023157"/>
    </source>
</evidence>
<dbReference type="Ensembl" id="ENSLLET00000050107.1">
    <property type="protein sequence ID" value="ENSLLEP00000048222.1"/>
    <property type="gene ID" value="ENSLLEG00000030430.1"/>
</dbReference>
<dbReference type="Proteomes" id="UP000694569">
    <property type="component" value="Unplaced"/>
</dbReference>
<protein>
    <recommendedName>
        <fullName evidence="3">CTCK domain-containing protein</fullName>
    </recommendedName>
</protein>
<reference evidence="4" key="2">
    <citation type="submission" date="2025-09" db="UniProtKB">
        <authorList>
            <consortium name="Ensembl"/>
        </authorList>
    </citation>
    <scope>IDENTIFICATION</scope>
</reference>
<organism evidence="4 5">
    <name type="scientific">Leptobrachium leishanense</name>
    <name type="common">Leishan spiny toad</name>
    <dbReference type="NCBI Taxonomy" id="445787"/>
    <lineage>
        <taxon>Eukaryota</taxon>
        <taxon>Metazoa</taxon>
        <taxon>Chordata</taxon>
        <taxon>Craniata</taxon>
        <taxon>Vertebrata</taxon>
        <taxon>Euteleostomi</taxon>
        <taxon>Amphibia</taxon>
        <taxon>Batrachia</taxon>
        <taxon>Anura</taxon>
        <taxon>Pelobatoidea</taxon>
        <taxon>Megophryidae</taxon>
        <taxon>Leptobrachium</taxon>
    </lineage>
</organism>
<sequence>MASKSIEHKCTCCSEKEVGQRTVQLLCANGQRRSYTYTNVISCGCAGATCVPEAKQKYSRERTTLK</sequence>
<dbReference type="OrthoDB" id="9908769at2759"/>
<keyword evidence="1" id="KW-1015">Disulfide bond</keyword>
<evidence type="ECO:0000313" key="4">
    <source>
        <dbReference type="Ensembl" id="ENSLLEP00000048222.1"/>
    </source>
</evidence>